<dbReference type="OrthoDB" id="9809908at2"/>
<dbReference type="Proteomes" id="UP000199580">
    <property type="component" value="Unassembled WGS sequence"/>
</dbReference>
<dbReference type="Gene3D" id="3.30.565.10">
    <property type="entry name" value="Histidine kinase-like ATPase, C-terminal domain"/>
    <property type="match status" value="1"/>
</dbReference>
<feature type="transmembrane region" description="Helical" evidence="1">
    <location>
        <begin position="45"/>
        <end position="63"/>
    </location>
</feature>
<gene>
    <name evidence="3" type="ORF">SAMN04487935_3005</name>
</gene>
<evidence type="ECO:0000256" key="1">
    <source>
        <dbReference type="SAM" id="Phobius"/>
    </source>
</evidence>
<dbReference type="EMBL" id="FNEZ01000005">
    <property type="protein sequence ID" value="SDK29490.1"/>
    <property type="molecule type" value="Genomic_DNA"/>
</dbReference>
<sequence>MPYKLRSIILHILGIFAFLSIPVLTSPDFSSNRDMLMVSEFRKDFFSYFLLLLFFYANFYYFIPKFYFPKKLFLYFSVIFISYAIIVGLPDFFFPSGFHDMDPGPMMQPGMDDHPMPPNQMFFMPQGGSLLQFLLVLSLSFIIKINSQLTEINSEKLKAEVSYLKAQINPHFLFNTLNSLYALTIEKSDAAPDAVLKLSNMMRYVVSESSNDFVPLEKEINYIKDYVDLQRLRISDESNLEFSVKGSSKGKRIAPLVVIPFIENAFKYGINSEENWHIAIAIDLSGDDFLLDVINNQVHVHIPEEEASEQGIENTAKRLEFIYPGEHELQINDNKDNFQVHLKIKLS</sequence>
<dbReference type="PANTHER" id="PTHR34220:SF7">
    <property type="entry name" value="SENSOR HISTIDINE KINASE YPDA"/>
    <property type="match status" value="1"/>
</dbReference>
<dbReference type="InterPro" id="IPR010559">
    <property type="entry name" value="Sig_transdc_His_kin_internal"/>
</dbReference>
<dbReference type="GO" id="GO:0000155">
    <property type="term" value="F:phosphorelay sensor kinase activity"/>
    <property type="evidence" value="ECO:0007669"/>
    <property type="project" value="InterPro"/>
</dbReference>
<dbReference type="GO" id="GO:0016020">
    <property type="term" value="C:membrane"/>
    <property type="evidence" value="ECO:0007669"/>
    <property type="project" value="InterPro"/>
</dbReference>
<dbReference type="PANTHER" id="PTHR34220">
    <property type="entry name" value="SENSOR HISTIDINE KINASE YPDA"/>
    <property type="match status" value="1"/>
</dbReference>
<feature type="transmembrane region" description="Helical" evidence="1">
    <location>
        <begin position="121"/>
        <end position="143"/>
    </location>
</feature>
<dbReference type="InterPro" id="IPR036890">
    <property type="entry name" value="HATPase_C_sf"/>
</dbReference>
<organism evidence="3 4">
    <name type="scientific">Flavobacterium noncentrifugens</name>
    <dbReference type="NCBI Taxonomy" id="1128970"/>
    <lineage>
        <taxon>Bacteria</taxon>
        <taxon>Pseudomonadati</taxon>
        <taxon>Bacteroidota</taxon>
        <taxon>Flavobacteriia</taxon>
        <taxon>Flavobacteriales</taxon>
        <taxon>Flavobacteriaceae</taxon>
        <taxon>Flavobacterium</taxon>
    </lineage>
</organism>
<feature type="transmembrane region" description="Helical" evidence="1">
    <location>
        <begin position="7"/>
        <end position="25"/>
    </location>
</feature>
<protein>
    <submittedName>
        <fullName evidence="3">Histidine kinase</fullName>
    </submittedName>
</protein>
<dbReference type="RefSeq" id="WP_091397301.1">
    <property type="nucleotide sequence ID" value="NZ_BKAI01000007.1"/>
</dbReference>
<proteinExistence type="predicted"/>
<evidence type="ECO:0000313" key="4">
    <source>
        <dbReference type="Proteomes" id="UP000199580"/>
    </source>
</evidence>
<keyword evidence="1" id="KW-0812">Transmembrane</keyword>
<keyword evidence="3" id="KW-0418">Kinase</keyword>
<dbReference type="InterPro" id="IPR050640">
    <property type="entry name" value="Bact_2-comp_sensor_kinase"/>
</dbReference>
<dbReference type="STRING" id="1128970.SAMN04487935_3005"/>
<keyword evidence="3" id="KW-0808">Transferase</keyword>
<feature type="transmembrane region" description="Helical" evidence="1">
    <location>
        <begin position="72"/>
        <end position="94"/>
    </location>
</feature>
<dbReference type="AlphaFoldDB" id="A0A1G9AS73"/>
<evidence type="ECO:0000313" key="3">
    <source>
        <dbReference type="EMBL" id="SDK29490.1"/>
    </source>
</evidence>
<keyword evidence="1" id="KW-1133">Transmembrane helix</keyword>
<name>A0A1G9AS73_9FLAO</name>
<keyword evidence="4" id="KW-1185">Reference proteome</keyword>
<reference evidence="3 4" key="1">
    <citation type="submission" date="2016-10" db="EMBL/GenBank/DDBJ databases">
        <authorList>
            <person name="de Groot N.N."/>
        </authorList>
    </citation>
    <scope>NUCLEOTIDE SEQUENCE [LARGE SCALE GENOMIC DNA]</scope>
    <source>
        <strain evidence="3 4">CGMCC 1.10076</strain>
    </source>
</reference>
<feature type="domain" description="Signal transduction histidine kinase internal region" evidence="2">
    <location>
        <begin position="159"/>
        <end position="236"/>
    </location>
</feature>
<accession>A0A1G9AS73</accession>
<keyword evidence="1" id="KW-0472">Membrane</keyword>
<dbReference type="Pfam" id="PF06580">
    <property type="entry name" value="His_kinase"/>
    <property type="match status" value="1"/>
</dbReference>
<evidence type="ECO:0000259" key="2">
    <source>
        <dbReference type="Pfam" id="PF06580"/>
    </source>
</evidence>